<dbReference type="InterPro" id="IPR019734">
    <property type="entry name" value="TPR_rpt"/>
</dbReference>
<reference evidence="4 5" key="1">
    <citation type="submission" date="2018-01" db="EMBL/GenBank/DDBJ databases">
        <title>Draft genome sequences of Chryseobacterium lactis NCTC11390, Chryseobacterium oncorhynchi 701B-08, and Chryseobacterium viscerum 687B-08.</title>
        <authorList>
            <person name="Jeong J.-J."/>
            <person name="Lee Y.J."/>
            <person name="Park B."/>
            <person name="Choi I.-G."/>
            <person name="Kim K.D."/>
        </authorList>
    </citation>
    <scope>NUCLEOTIDE SEQUENCE [LARGE SCALE GENOMIC DNA]</scope>
    <source>
        <strain evidence="4 5">NCTC11390</strain>
    </source>
</reference>
<name>A0A3G6RKV2_CHRLC</name>
<accession>A0A3G6RKV2</accession>
<keyword evidence="2" id="KW-0472">Membrane</keyword>
<dbReference type="EMBL" id="CP033924">
    <property type="protein sequence ID" value="AZA83192.1"/>
    <property type="molecule type" value="Genomic_DNA"/>
</dbReference>
<proteinExistence type="predicted"/>
<dbReference type="Proteomes" id="UP000279972">
    <property type="component" value="Chromosome"/>
</dbReference>
<feature type="repeat" description="TPR" evidence="1">
    <location>
        <begin position="254"/>
        <end position="287"/>
    </location>
</feature>
<sequence length="502" mass="58989">MLELMMKQYNLATIENKNKYSIVMRKIIIYILCIGLLFSWISCNQKSPDKERQAYDVSLLNKNSDLQLSGQYEALIRLNSEYLKKAAKMKYKEGKALCYLNIAGVNVSAGNYEKAAFFFNKAEKDLINSENAYHRAIFYNDYSLYYSHLKSYDKAIQYNDKAFYYLKQAKKTELNDSLLPRLYINRGIYFAWKGWMGTSLKSFLRGNALENSAYSNCMVAQYYLFTHQLADAGKYISAADEKMLRQKTSDVESLWVYYTMGYYYNEINNTDEAEKELKTALEINIKTRRTYSSHISGVYKSLSEVYKKKNDGNKAYYYLQKYMDEEGRLDRERFITMNKTTDEFILETKKESNWHKSDLPLFMALSIAALTFSGIYVQKIIKHQKAKKRNLKQETDELKSTVYHKKLNEVTELARKNDSSFLMKFKELNPGFINALLVINPDLENSELAFCAMLKLHFSSKEIADYTFVQHKSIQQKKYRIRKRLNIQGDEDIYVFFDNLKE</sequence>
<evidence type="ECO:0000313" key="5">
    <source>
        <dbReference type="Proteomes" id="UP000236262"/>
    </source>
</evidence>
<dbReference type="SUPFAM" id="SSF48452">
    <property type="entry name" value="TPR-like"/>
    <property type="match status" value="1"/>
</dbReference>
<dbReference type="GO" id="GO:0003677">
    <property type="term" value="F:DNA binding"/>
    <property type="evidence" value="ECO:0007669"/>
    <property type="project" value="InterPro"/>
</dbReference>
<evidence type="ECO:0000256" key="2">
    <source>
        <dbReference type="SAM" id="Phobius"/>
    </source>
</evidence>
<keyword evidence="2" id="KW-0812">Transmembrane</keyword>
<dbReference type="GO" id="GO:0006355">
    <property type="term" value="P:regulation of DNA-templated transcription"/>
    <property type="evidence" value="ECO:0007669"/>
    <property type="project" value="InterPro"/>
</dbReference>
<evidence type="ECO:0008006" key="7">
    <source>
        <dbReference type="Google" id="ProtNLM"/>
    </source>
</evidence>
<dbReference type="SUPFAM" id="SSF46894">
    <property type="entry name" value="C-terminal effector domain of the bipartite response regulators"/>
    <property type="match status" value="1"/>
</dbReference>
<dbReference type="PROSITE" id="PS50005">
    <property type="entry name" value="TPR"/>
    <property type="match status" value="1"/>
</dbReference>
<dbReference type="AlphaFoldDB" id="A0A3G6RKV2"/>
<dbReference type="EMBL" id="PPEH01000009">
    <property type="protein sequence ID" value="PNW11917.1"/>
    <property type="molecule type" value="Genomic_DNA"/>
</dbReference>
<reference evidence="3 6" key="2">
    <citation type="submission" date="2018-11" db="EMBL/GenBank/DDBJ databases">
        <title>Proposal to divide the Flavobacteriaceae and reorganize its genera based on Amino Acid Identity values calculated from whole genome sequences.</title>
        <authorList>
            <person name="Nicholson A.C."/>
            <person name="Gulvik C.A."/>
            <person name="Whitney A.M."/>
            <person name="Humrighouse B.W."/>
            <person name="Bell M."/>
            <person name="Holmes B."/>
            <person name="Steigerwalt A.G."/>
            <person name="Villarma A."/>
            <person name="Sheth M."/>
            <person name="Batra D."/>
            <person name="Pryor J."/>
            <person name="Bernardet J.-F."/>
            <person name="Hugo C."/>
            <person name="Kampfer P."/>
            <person name="Newman J."/>
            <person name="McQuiston J.R."/>
        </authorList>
    </citation>
    <scope>NUCLEOTIDE SEQUENCE [LARGE SCALE GENOMIC DNA]</scope>
    <source>
        <strain evidence="3 6">KC_1864</strain>
    </source>
</reference>
<gene>
    <name evidence="4" type="ORF">C1637_19330</name>
    <name evidence="3" type="ORF">EG342_15495</name>
</gene>
<evidence type="ECO:0000256" key="1">
    <source>
        <dbReference type="PROSITE-ProRule" id="PRU00339"/>
    </source>
</evidence>
<feature type="transmembrane region" description="Helical" evidence="2">
    <location>
        <begin position="20"/>
        <end position="41"/>
    </location>
</feature>
<keyword evidence="1" id="KW-0802">TPR repeat</keyword>
<protein>
    <recommendedName>
        <fullName evidence="7">Tetratricopeptide repeat protein</fullName>
    </recommendedName>
</protein>
<dbReference type="Gene3D" id="1.25.40.10">
    <property type="entry name" value="Tetratricopeptide repeat domain"/>
    <property type="match status" value="2"/>
</dbReference>
<dbReference type="InterPro" id="IPR011990">
    <property type="entry name" value="TPR-like_helical_dom_sf"/>
</dbReference>
<evidence type="ECO:0000313" key="3">
    <source>
        <dbReference type="EMBL" id="AZA83192.1"/>
    </source>
</evidence>
<evidence type="ECO:0000313" key="4">
    <source>
        <dbReference type="EMBL" id="PNW11917.1"/>
    </source>
</evidence>
<keyword evidence="6" id="KW-1185">Reference proteome</keyword>
<dbReference type="InterPro" id="IPR016032">
    <property type="entry name" value="Sig_transdc_resp-reg_C-effctor"/>
</dbReference>
<dbReference type="Proteomes" id="UP000236262">
    <property type="component" value="Unassembled WGS sequence"/>
</dbReference>
<organism evidence="4 5">
    <name type="scientific">Chryseobacterium lactis</name>
    <dbReference type="NCBI Taxonomy" id="1241981"/>
    <lineage>
        <taxon>Bacteria</taxon>
        <taxon>Pseudomonadati</taxon>
        <taxon>Bacteroidota</taxon>
        <taxon>Flavobacteriia</taxon>
        <taxon>Flavobacteriales</taxon>
        <taxon>Weeksellaceae</taxon>
        <taxon>Chryseobacterium group</taxon>
        <taxon>Chryseobacterium</taxon>
    </lineage>
</organism>
<keyword evidence="2" id="KW-1133">Transmembrane helix</keyword>
<evidence type="ECO:0000313" key="6">
    <source>
        <dbReference type="Proteomes" id="UP000279972"/>
    </source>
</evidence>
<dbReference type="KEGG" id="clac:EG342_15495"/>